<feature type="binding site" evidence="10">
    <location>
        <position position="197"/>
    </location>
    <ligand>
        <name>[4Fe-4S] cluster</name>
        <dbReference type="ChEBI" id="CHEBI:49883"/>
    </ligand>
</feature>
<dbReference type="PANTHER" id="PTHR10359">
    <property type="entry name" value="A/G-SPECIFIC ADENINE GLYCOSYLASE/ENDONUCLEASE III"/>
    <property type="match status" value="1"/>
</dbReference>
<name>A0ABV3Y1Q2_9ACTN</name>
<dbReference type="Pfam" id="PF00730">
    <property type="entry name" value="HhH-GPD"/>
    <property type="match status" value="1"/>
</dbReference>
<evidence type="ECO:0000256" key="5">
    <source>
        <dbReference type="ARBA" id="ARBA00022801"/>
    </source>
</evidence>
<evidence type="ECO:0000256" key="8">
    <source>
        <dbReference type="ARBA" id="ARBA00023204"/>
    </source>
</evidence>
<organism evidence="12 13">
    <name type="scientific">Ferrimicrobium acidiphilum</name>
    <dbReference type="NCBI Taxonomy" id="121039"/>
    <lineage>
        <taxon>Bacteria</taxon>
        <taxon>Bacillati</taxon>
        <taxon>Actinomycetota</taxon>
        <taxon>Acidimicrobiia</taxon>
        <taxon>Acidimicrobiales</taxon>
        <taxon>Acidimicrobiaceae</taxon>
        <taxon>Ferrimicrobium</taxon>
    </lineage>
</organism>
<evidence type="ECO:0000256" key="10">
    <source>
        <dbReference type="HAMAP-Rule" id="MF_00942"/>
    </source>
</evidence>
<keyword evidence="12" id="KW-0255">Endonuclease</keyword>
<dbReference type="HAMAP" id="MF_00942">
    <property type="entry name" value="Nth"/>
    <property type="match status" value="1"/>
</dbReference>
<dbReference type="SUPFAM" id="SSF48150">
    <property type="entry name" value="DNA-glycosylase"/>
    <property type="match status" value="1"/>
</dbReference>
<evidence type="ECO:0000259" key="11">
    <source>
        <dbReference type="SMART" id="SM00478"/>
    </source>
</evidence>
<keyword evidence="2 10" id="KW-0004">4Fe-4S</keyword>
<feature type="binding site" evidence="10">
    <location>
        <position position="190"/>
    </location>
    <ligand>
        <name>[4Fe-4S] cluster</name>
        <dbReference type="ChEBI" id="CHEBI:49883"/>
    </ligand>
</feature>
<dbReference type="Proteomes" id="UP001560267">
    <property type="component" value="Unassembled WGS sequence"/>
</dbReference>
<keyword evidence="6 10" id="KW-0408">Iron</keyword>
<protein>
    <recommendedName>
        <fullName evidence="10">Endonuclease III</fullName>
        <ecNumber evidence="10">4.2.99.18</ecNumber>
    </recommendedName>
    <alternativeName>
        <fullName evidence="10">DNA-(apurinic or apyrimidinic site) lyase</fullName>
    </alternativeName>
</protein>
<evidence type="ECO:0000313" key="12">
    <source>
        <dbReference type="EMBL" id="MEX6429483.1"/>
    </source>
</evidence>
<keyword evidence="8 10" id="KW-0234">DNA repair</keyword>
<feature type="binding site" evidence="10">
    <location>
        <position position="200"/>
    </location>
    <ligand>
        <name>[4Fe-4S] cluster</name>
        <dbReference type="ChEBI" id="CHEBI:49883"/>
    </ligand>
</feature>
<accession>A0ABV3Y1Q2</accession>
<comment type="caution">
    <text evidence="12">The sequence shown here is derived from an EMBL/GenBank/DDBJ whole genome shotgun (WGS) entry which is preliminary data.</text>
</comment>
<dbReference type="EC" id="4.2.99.18" evidence="10"/>
<dbReference type="Gene3D" id="1.10.1670.10">
    <property type="entry name" value="Helix-hairpin-Helix base-excision DNA repair enzymes (C-terminal)"/>
    <property type="match status" value="1"/>
</dbReference>
<dbReference type="Pfam" id="PF00633">
    <property type="entry name" value="HHH"/>
    <property type="match status" value="1"/>
</dbReference>
<comment type="catalytic activity">
    <reaction evidence="10">
        <text>2'-deoxyribonucleotide-(2'-deoxyribose 5'-phosphate)-2'-deoxyribonucleotide-DNA = a 3'-end 2'-deoxyribonucleotide-(2,3-dehydro-2,3-deoxyribose 5'-phosphate)-DNA + a 5'-end 5'-phospho-2'-deoxyribonucleoside-DNA + H(+)</text>
        <dbReference type="Rhea" id="RHEA:66592"/>
        <dbReference type="Rhea" id="RHEA-COMP:13180"/>
        <dbReference type="Rhea" id="RHEA-COMP:16897"/>
        <dbReference type="Rhea" id="RHEA-COMP:17067"/>
        <dbReference type="ChEBI" id="CHEBI:15378"/>
        <dbReference type="ChEBI" id="CHEBI:136412"/>
        <dbReference type="ChEBI" id="CHEBI:157695"/>
        <dbReference type="ChEBI" id="CHEBI:167181"/>
        <dbReference type="EC" id="4.2.99.18"/>
    </reaction>
</comment>
<evidence type="ECO:0000256" key="3">
    <source>
        <dbReference type="ARBA" id="ARBA00022723"/>
    </source>
</evidence>
<gene>
    <name evidence="10 12" type="primary">nth</name>
    <name evidence="12" type="ORF">AB6A68_06470</name>
</gene>
<keyword evidence="9 10" id="KW-0326">Glycosidase</keyword>
<dbReference type="Gene3D" id="1.10.340.30">
    <property type="entry name" value="Hypothetical protein, domain 2"/>
    <property type="match status" value="1"/>
</dbReference>
<dbReference type="NCBIfam" id="TIGR01083">
    <property type="entry name" value="nth"/>
    <property type="match status" value="1"/>
</dbReference>
<evidence type="ECO:0000256" key="9">
    <source>
        <dbReference type="ARBA" id="ARBA00023295"/>
    </source>
</evidence>
<reference evidence="12 13" key="1">
    <citation type="submission" date="2024-07" db="EMBL/GenBank/DDBJ databases">
        <title>Draft Genome Sequence of Ferrimicrobium acidiphilum Strain YE2023, Isolated from a Pulp of Bioleach Reactor.</title>
        <authorList>
            <person name="Elkina Y.A."/>
            <person name="Bulaeva A.G."/>
            <person name="Beletsky A.V."/>
            <person name="Mardanov A.V."/>
        </authorList>
    </citation>
    <scope>NUCLEOTIDE SEQUENCE [LARGE SCALE GENOMIC DNA]</scope>
    <source>
        <strain evidence="12 13">YE2023</strain>
    </source>
</reference>
<dbReference type="CDD" id="cd00056">
    <property type="entry name" value="ENDO3c"/>
    <property type="match status" value="1"/>
</dbReference>
<dbReference type="GO" id="GO:0140078">
    <property type="term" value="F:class I DNA-(apurinic or apyrimidinic site) endonuclease activity"/>
    <property type="evidence" value="ECO:0007669"/>
    <property type="project" value="UniProtKB-EC"/>
</dbReference>
<dbReference type="InterPro" id="IPR003265">
    <property type="entry name" value="HhH-GPD_domain"/>
</dbReference>
<keyword evidence="13" id="KW-1185">Reference proteome</keyword>
<sequence length="214" mass="23352">MGREQIEQIAKELDDLYPGDAKALCALNFDDSFQLLVATVLSAQTTDAVVNSVTQLLFVHYPTPQELAAADVDDVARLIYSTGFYRTKAAHIVELAQQIVQRHHGVVPEAMDELTGLPGVGRKTANVVRSVYFGQPGLPVDTHVLRLSNRLGLSSSSSPAVVESELCTLLPEARWGSFSLQLILHGRRICRARTPSCFRCELAAYCDVAPSSIK</sequence>
<keyword evidence="12" id="KW-0540">Nuclease</keyword>
<dbReference type="PANTHER" id="PTHR10359:SF18">
    <property type="entry name" value="ENDONUCLEASE III"/>
    <property type="match status" value="1"/>
</dbReference>
<dbReference type="InterPro" id="IPR005759">
    <property type="entry name" value="Nth"/>
</dbReference>
<evidence type="ECO:0000256" key="4">
    <source>
        <dbReference type="ARBA" id="ARBA00022763"/>
    </source>
</evidence>
<dbReference type="EMBL" id="JBFSHR010000017">
    <property type="protein sequence ID" value="MEX6429483.1"/>
    <property type="molecule type" value="Genomic_DNA"/>
</dbReference>
<evidence type="ECO:0000256" key="6">
    <source>
        <dbReference type="ARBA" id="ARBA00023004"/>
    </source>
</evidence>
<keyword evidence="10 12" id="KW-0456">Lyase</keyword>
<keyword evidence="5 10" id="KW-0378">Hydrolase</keyword>
<dbReference type="InterPro" id="IPR000445">
    <property type="entry name" value="HhH_motif"/>
</dbReference>
<dbReference type="SMART" id="SM00478">
    <property type="entry name" value="ENDO3c"/>
    <property type="match status" value="1"/>
</dbReference>
<comment type="function">
    <text evidence="10">DNA repair enzyme that has both DNA N-glycosylase activity and AP-lyase activity. The DNA N-glycosylase activity releases various damaged pyrimidines from DNA by cleaving the N-glycosidic bond, leaving an AP (apurinic/apyrimidinic) site. The AP-lyase activity cleaves the phosphodiester bond 3' to the AP site by a beta-elimination, leaving a 3'-terminal unsaturated sugar and a product with a terminal 5'-phosphate.</text>
</comment>
<evidence type="ECO:0000256" key="2">
    <source>
        <dbReference type="ARBA" id="ARBA00022485"/>
    </source>
</evidence>
<evidence type="ECO:0000256" key="1">
    <source>
        <dbReference type="ARBA" id="ARBA00008343"/>
    </source>
</evidence>
<keyword evidence="4 10" id="KW-0227">DNA damage</keyword>
<comment type="cofactor">
    <cofactor evidence="10">
        <name>[4Fe-4S] cluster</name>
        <dbReference type="ChEBI" id="CHEBI:49883"/>
    </cofactor>
    <text evidence="10">Binds 1 [4Fe-4S] cluster.</text>
</comment>
<keyword evidence="3 10" id="KW-0479">Metal-binding</keyword>
<comment type="similarity">
    <text evidence="1 10">Belongs to the Nth/MutY family.</text>
</comment>
<dbReference type="InterPro" id="IPR011257">
    <property type="entry name" value="DNA_glycosylase"/>
</dbReference>
<keyword evidence="7 10" id="KW-0411">Iron-sulfur</keyword>
<keyword evidence="10" id="KW-0238">DNA-binding</keyword>
<dbReference type="PIRSF" id="PIRSF001435">
    <property type="entry name" value="Nth"/>
    <property type="match status" value="1"/>
</dbReference>
<evidence type="ECO:0000313" key="13">
    <source>
        <dbReference type="Proteomes" id="UP001560267"/>
    </source>
</evidence>
<dbReference type="InterPro" id="IPR023170">
    <property type="entry name" value="HhH_base_excis_C"/>
</dbReference>
<dbReference type="RefSeq" id="WP_298388042.1">
    <property type="nucleotide sequence ID" value="NZ_JBFSHR010000017.1"/>
</dbReference>
<feature type="domain" description="HhH-GPD" evidence="11">
    <location>
        <begin position="41"/>
        <end position="188"/>
    </location>
</feature>
<evidence type="ECO:0000256" key="7">
    <source>
        <dbReference type="ARBA" id="ARBA00023014"/>
    </source>
</evidence>
<proteinExistence type="inferred from homology"/>
<feature type="binding site" evidence="10">
    <location>
        <position position="206"/>
    </location>
    <ligand>
        <name>[4Fe-4S] cluster</name>
        <dbReference type="ChEBI" id="CHEBI:49883"/>
    </ligand>
</feature>